<dbReference type="eggNOG" id="KOG0191">
    <property type="taxonomic scope" value="Eukaryota"/>
</dbReference>
<reference evidence="4 5" key="1">
    <citation type="journal article" date="2004" name="Science">
        <title>The Ashbya gossypii genome as a tool for mapping the ancient Saccharomyces cerevisiae genome.</title>
        <authorList>
            <person name="Dietrich F.S."/>
            <person name="Voegeli S."/>
            <person name="Brachat S."/>
            <person name="Lerch A."/>
            <person name="Gates K."/>
            <person name="Steiner S."/>
            <person name="Mohr C."/>
            <person name="Pohlmann R."/>
            <person name="Luedi P."/>
            <person name="Choi S."/>
            <person name="Wing R.A."/>
            <person name="Flavier A."/>
            <person name="Gaffney T.D."/>
            <person name="Philippsen P."/>
        </authorList>
    </citation>
    <scope>NUCLEOTIDE SEQUENCE [LARGE SCALE GENOMIC DNA]</scope>
    <source>
        <strain evidence="5">ATCC 10895 / CBS 109.51 / FGSC 9923 / NRRL Y-1056</strain>
    </source>
</reference>
<organism evidence="4 5">
    <name type="scientific">Eremothecium gossypii (strain ATCC 10895 / CBS 109.51 / FGSC 9923 / NRRL Y-1056)</name>
    <name type="common">Yeast</name>
    <name type="synonym">Ashbya gossypii</name>
    <dbReference type="NCBI Taxonomy" id="284811"/>
    <lineage>
        <taxon>Eukaryota</taxon>
        <taxon>Fungi</taxon>
        <taxon>Dikarya</taxon>
        <taxon>Ascomycota</taxon>
        <taxon>Saccharomycotina</taxon>
        <taxon>Saccharomycetes</taxon>
        <taxon>Saccharomycetales</taxon>
        <taxon>Saccharomycetaceae</taxon>
        <taxon>Eremothecium</taxon>
    </lineage>
</organism>
<dbReference type="KEGG" id="ago:AGOS_AFR559C"/>
<protein>
    <submittedName>
        <fullName evidence="4">AFR559Cp</fullName>
    </submittedName>
</protein>
<dbReference type="Gene3D" id="3.40.30.10">
    <property type="entry name" value="Glutaredoxin"/>
    <property type="match status" value="2"/>
</dbReference>
<proteinExistence type="predicted"/>
<dbReference type="OMA" id="PWIEQSA"/>
<accession>Q752L5</accession>
<name>Q752L5_EREGS</name>
<dbReference type="SUPFAM" id="SSF52833">
    <property type="entry name" value="Thioredoxin-like"/>
    <property type="match status" value="1"/>
</dbReference>
<dbReference type="FunCoup" id="Q752L5">
    <property type="interactions" value="221"/>
</dbReference>
<gene>
    <name evidence="4" type="ORF">AGOS_AFR559C</name>
</gene>
<dbReference type="GeneID" id="4622386"/>
<feature type="region of interest" description="Disordered" evidence="1">
    <location>
        <begin position="274"/>
        <end position="308"/>
    </location>
</feature>
<keyword evidence="2" id="KW-0732">Signal</keyword>
<evidence type="ECO:0000256" key="1">
    <source>
        <dbReference type="SAM" id="MobiDB-lite"/>
    </source>
</evidence>
<dbReference type="InterPro" id="IPR013766">
    <property type="entry name" value="Thioredoxin_domain"/>
</dbReference>
<dbReference type="HOGENOM" id="CLU_059951_0_0_1"/>
<dbReference type="RefSeq" id="NP_986106.2">
    <property type="nucleotide sequence ID" value="NM_212242.2"/>
</dbReference>
<feature type="domain" description="Thioredoxin" evidence="3">
    <location>
        <begin position="25"/>
        <end position="178"/>
    </location>
</feature>
<dbReference type="Proteomes" id="UP000000591">
    <property type="component" value="Chromosome VI"/>
</dbReference>
<evidence type="ECO:0000259" key="3">
    <source>
        <dbReference type="PROSITE" id="PS51352"/>
    </source>
</evidence>
<dbReference type="AlphaFoldDB" id="Q752L5"/>
<dbReference type="CDD" id="cd03002">
    <property type="entry name" value="PDI_a_MPD1_like"/>
    <property type="match status" value="1"/>
</dbReference>
<evidence type="ECO:0000313" key="5">
    <source>
        <dbReference type="Proteomes" id="UP000000591"/>
    </source>
</evidence>
<keyword evidence="5" id="KW-1185">Reference proteome</keyword>
<dbReference type="PROSITE" id="PS51352">
    <property type="entry name" value="THIOREDOXIN_2"/>
    <property type="match status" value="1"/>
</dbReference>
<dbReference type="InterPro" id="IPR036249">
    <property type="entry name" value="Thioredoxin-like_sf"/>
</dbReference>
<dbReference type="EMBL" id="AE016819">
    <property type="protein sequence ID" value="AAS53930.2"/>
    <property type="molecule type" value="Genomic_DNA"/>
</dbReference>
<feature type="chain" id="PRO_5004286427" evidence="2">
    <location>
        <begin position="34"/>
        <end position="308"/>
    </location>
</feature>
<sequence>MAQDANTASSTPGRIANMKIGLLAAALGGLAAAQNLYDRNPHVMELTAKTFKRAVHGTNHTTLVEFYAPWCGYCQKLKPTMERAARALDGLMQVAAVNCDVDANKQLCVKHDVRGYPTLAVFQPAPAKAGARARHVRELYQGQQKLRPLVDFSLGRIRNHVRRLDGDKLRALFDEGGPRPAAVLVSARERVAPLYKSMAIDWLGAVDFAFVAAAKLPKDTPVPDRPGLAPCAEHLAEHLDRSALLLFNPQADECRVYSGELTKPAVAEFLSQAAMPREGPLSKRERFLETLKGKKRTRGPDHDDRDEL</sequence>
<dbReference type="STRING" id="284811.Q752L5"/>
<dbReference type="OrthoDB" id="10264505at2759"/>
<dbReference type="PROSITE" id="PS00194">
    <property type="entry name" value="THIOREDOXIN_1"/>
    <property type="match status" value="1"/>
</dbReference>
<feature type="signal peptide" evidence="2">
    <location>
        <begin position="1"/>
        <end position="33"/>
    </location>
</feature>
<dbReference type="PANTHER" id="PTHR45815:SF3">
    <property type="entry name" value="PROTEIN DISULFIDE-ISOMERASE A6"/>
    <property type="match status" value="1"/>
</dbReference>
<dbReference type="InParanoid" id="Q752L5"/>
<reference evidence="5" key="2">
    <citation type="journal article" date="2013" name="G3 (Bethesda)">
        <title>Genomes of Ashbya fungi isolated from insects reveal four mating-type loci, numerous translocations, lack of transposons, and distinct gene duplications.</title>
        <authorList>
            <person name="Dietrich F.S."/>
            <person name="Voegeli S."/>
            <person name="Kuo S."/>
            <person name="Philippsen P."/>
        </authorList>
    </citation>
    <scope>GENOME REANNOTATION</scope>
    <source>
        <strain evidence="5">ATCC 10895 / CBS 109.51 / FGSC 9923 / NRRL Y-1056</strain>
    </source>
</reference>
<dbReference type="InterPro" id="IPR017937">
    <property type="entry name" value="Thioredoxin_CS"/>
</dbReference>
<dbReference type="PANTHER" id="PTHR45815">
    <property type="entry name" value="PROTEIN DISULFIDE-ISOMERASE A6"/>
    <property type="match status" value="1"/>
</dbReference>
<evidence type="ECO:0000256" key="2">
    <source>
        <dbReference type="SAM" id="SignalP"/>
    </source>
</evidence>
<feature type="compositionally biased region" description="Basic and acidic residues" evidence="1">
    <location>
        <begin position="280"/>
        <end position="308"/>
    </location>
</feature>
<dbReference type="PRINTS" id="PR00421">
    <property type="entry name" value="THIOREDOXIN"/>
</dbReference>
<dbReference type="Pfam" id="PF00085">
    <property type="entry name" value="Thioredoxin"/>
    <property type="match status" value="1"/>
</dbReference>
<evidence type="ECO:0000313" key="4">
    <source>
        <dbReference type="EMBL" id="AAS53930.2"/>
    </source>
</evidence>